<evidence type="ECO:0000256" key="5">
    <source>
        <dbReference type="ARBA" id="ARBA00023016"/>
    </source>
</evidence>
<dbReference type="PRINTS" id="PR00301">
    <property type="entry name" value="HEATSHOCK70"/>
</dbReference>
<keyword evidence="3 7" id="KW-0547">Nucleotide-binding</keyword>
<evidence type="ECO:0000256" key="4">
    <source>
        <dbReference type="ARBA" id="ARBA00022840"/>
    </source>
</evidence>
<dbReference type="PROSITE" id="PS00329">
    <property type="entry name" value="HSP70_2"/>
    <property type="match status" value="1"/>
</dbReference>
<dbReference type="EMBL" id="RQSP01000050">
    <property type="protein sequence ID" value="KAB5605345.1"/>
    <property type="molecule type" value="Genomic_DNA"/>
</dbReference>
<evidence type="ECO:0000256" key="7">
    <source>
        <dbReference type="RuleBase" id="RU003322"/>
    </source>
</evidence>
<keyword evidence="9" id="KW-1185">Reference proteome</keyword>
<proteinExistence type="inferred from homology"/>
<dbReference type="RefSeq" id="WP_151917509.1">
    <property type="nucleotide sequence ID" value="NZ_RQSP01000050.1"/>
</dbReference>
<gene>
    <name evidence="8" type="ORF">EHS19_09480</name>
</gene>
<accession>A0A5N5RDI6</accession>
<evidence type="ECO:0000313" key="9">
    <source>
        <dbReference type="Proteomes" id="UP000326336"/>
    </source>
</evidence>
<dbReference type="InterPro" id="IPR029047">
    <property type="entry name" value="HSP70_peptide-bd_sf"/>
</dbReference>
<dbReference type="PROSITE" id="PS00297">
    <property type="entry name" value="HSP70_1"/>
    <property type="match status" value="1"/>
</dbReference>
<dbReference type="SUPFAM" id="SSF53067">
    <property type="entry name" value="Actin-like ATPase domain"/>
    <property type="match status" value="2"/>
</dbReference>
<protein>
    <submittedName>
        <fullName evidence="8">Hsp70 family protein</fullName>
    </submittedName>
</protein>
<evidence type="ECO:0000256" key="2">
    <source>
        <dbReference type="ARBA" id="ARBA00022553"/>
    </source>
</evidence>
<keyword evidence="4 7" id="KW-0067">ATP-binding</keyword>
<dbReference type="PANTHER" id="PTHR19375">
    <property type="entry name" value="HEAT SHOCK PROTEIN 70KDA"/>
    <property type="match status" value="1"/>
</dbReference>
<dbReference type="SUPFAM" id="SSF100920">
    <property type="entry name" value="Heat shock protein 70kD (HSP70), peptide-binding domain"/>
    <property type="match status" value="1"/>
</dbReference>
<dbReference type="Gene3D" id="3.90.640.10">
    <property type="entry name" value="Actin, Chain A, domain 4"/>
    <property type="match status" value="1"/>
</dbReference>
<keyword evidence="6" id="KW-0143">Chaperone</keyword>
<dbReference type="Pfam" id="PF00012">
    <property type="entry name" value="HSP70"/>
    <property type="match status" value="3"/>
</dbReference>
<comment type="caution">
    <text evidence="8">The sequence shown here is derived from an EMBL/GenBank/DDBJ whole genome shotgun (WGS) entry which is preliminary data.</text>
</comment>
<evidence type="ECO:0000256" key="6">
    <source>
        <dbReference type="ARBA" id="ARBA00023186"/>
    </source>
</evidence>
<keyword evidence="5" id="KW-0346">Stress response</keyword>
<dbReference type="FunFam" id="3.90.640.10:FF:000003">
    <property type="entry name" value="Molecular chaperone DnaK"/>
    <property type="match status" value="1"/>
</dbReference>
<dbReference type="GO" id="GO:0140662">
    <property type="term" value="F:ATP-dependent protein folding chaperone"/>
    <property type="evidence" value="ECO:0007669"/>
    <property type="project" value="InterPro"/>
</dbReference>
<dbReference type="OrthoDB" id="9766019at2"/>
<keyword evidence="2" id="KW-0597">Phosphoprotein</keyword>
<evidence type="ECO:0000313" key="8">
    <source>
        <dbReference type="EMBL" id="KAB5605345.1"/>
    </source>
</evidence>
<dbReference type="CDD" id="cd24029">
    <property type="entry name" value="ASKHA_NBD_HSP70_DnaK_HscA_HscC"/>
    <property type="match status" value="1"/>
</dbReference>
<evidence type="ECO:0000256" key="3">
    <source>
        <dbReference type="ARBA" id="ARBA00022741"/>
    </source>
</evidence>
<dbReference type="AlphaFoldDB" id="A0A5N5RDI6"/>
<name>A0A5N5RDI6_9BIFI</name>
<dbReference type="Gene3D" id="2.60.34.10">
    <property type="entry name" value="Substrate Binding Domain Of DNAk, Chain A, domain 1"/>
    <property type="match status" value="1"/>
</dbReference>
<dbReference type="FunFam" id="3.30.420.40:FF:000071">
    <property type="entry name" value="Molecular chaperone DnaK"/>
    <property type="match status" value="1"/>
</dbReference>
<comment type="similarity">
    <text evidence="1 7">Belongs to the heat shock protein 70 family.</text>
</comment>
<dbReference type="InterPro" id="IPR013126">
    <property type="entry name" value="Hsp_70_fam"/>
</dbReference>
<dbReference type="InterPro" id="IPR043129">
    <property type="entry name" value="ATPase_NBD"/>
</dbReference>
<dbReference type="InterPro" id="IPR018181">
    <property type="entry name" value="Heat_shock_70_CS"/>
</dbReference>
<dbReference type="Proteomes" id="UP000326336">
    <property type="component" value="Unassembled WGS sequence"/>
</dbReference>
<reference evidence="8 9" key="1">
    <citation type="journal article" date="2019" name="Int. J. Syst. Evol. Microbiol.">
        <title>Bifidobacterium jacchi sp. nov., isolated from the faeces of a baby common marmoset (Callithrix jacchus).</title>
        <authorList>
            <person name="Modesto M."/>
            <person name="Watanabe K."/>
            <person name="Arita M."/>
            <person name="Satti M."/>
            <person name="Oki K."/>
            <person name="Sciavilla P."/>
            <person name="Patavino C."/>
            <person name="Camma C."/>
            <person name="Michelini S."/>
            <person name="Sgorbati B."/>
            <person name="Mattarelli P."/>
        </authorList>
    </citation>
    <scope>NUCLEOTIDE SEQUENCE [LARGE SCALE GENOMIC DNA]</scope>
    <source>
        <strain evidence="8 9">MRM 9.3</strain>
    </source>
</reference>
<organism evidence="8 9">
    <name type="scientific">Bifidobacterium jacchi</name>
    <dbReference type="NCBI Taxonomy" id="2490545"/>
    <lineage>
        <taxon>Bacteria</taxon>
        <taxon>Bacillati</taxon>
        <taxon>Actinomycetota</taxon>
        <taxon>Actinomycetes</taxon>
        <taxon>Bifidobacteriales</taxon>
        <taxon>Bifidobacteriaceae</taxon>
        <taxon>Bifidobacterium</taxon>
    </lineage>
</organism>
<sequence length="562" mass="60882">MAPVVGIDLGTTYSCIAYIDDSEKPVVLKNAEGDLTTPSVVYFESPTEITVGSAAKEVANLYPDQVVDSIKRHIGQSGFKLTINGQDMKPEEISAYILKKVVGDAEDSLRMENKLGDDEHITKAVITCPAYFGVAEREATKAAGELAGLEVLSIINEPTAAAITYGVTDDKVSKTVLVYDLGGGTFDITMIKIDPGEIRVVCTGGDKDLGGKDWDERVVAYLAEQYKERSGSDDEILENPETLQDLSLSAEKVKKLLTAKEKAPVAVNYNGERVRVVLTREKFDELTDDLLSRTIDMTKDIFAEAEKKGIHQSDVSEILLVGGSSKMPQVANRVKAEFGIETKMFDPDEAVAKGAAIFAGQMNDYHIVIDQIAQATGKTAEEVKEQIDSGETTVEAAAKQANVSVAGRRLPGGSVSGQLRIINVSSRSFGLITLDANEKEYLENIILRNQELPAEATETFYPQYDNQTSVRLQIKECLSSDKNVDVSLGQDVGEAELKLPANTPSSTPIEITFRLDDSGLLHVHAKESLGGGIIDADFQTKDAMSDQEKSEALRRASNTTVS</sequence>
<dbReference type="Gene3D" id="3.30.420.40">
    <property type="match status" value="2"/>
</dbReference>
<dbReference type="GO" id="GO:0005524">
    <property type="term" value="F:ATP binding"/>
    <property type="evidence" value="ECO:0007669"/>
    <property type="project" value="UniProtKB-KW"/>
</dbReference>
<evidence type="ECO:0000256" key="1">
    <source>
        <dbReference type="ARBA" id="ARBA00007381"/>
    </source>
</evidence>